<dbReference type="Pfam" id="PF13177">
    <property type="entry name" value="DNA_pol3_delta2"/>
    <property type="match status" value="1"/>
</dbReference>
<evidence type="ECO:0000256" key="8">
    <source>
        <dbReference type="ARBA" id="ARBA00022840"/>
    </source>
</evidence>
<evidence type="ECO:0000256" key="3">
    <source>
        <dbReference type="ARBA" id="ARBA00022695"/>
    </source>
</evidence>
<keyword evidence="5" id="KW-0479">Metal-binding</keyword>
<dbReference type="Pfam" id="PF12170">
    <property type="entry name" value="DNA_pol3_tau_5"/>
    <property type="match status" value="1"/>
</dbReference>
<comment type="catalytic activity">
    <reaction evidence="10 11">
        <text>DNA(n) + a 2'-deoxyribonucleoside 5'-triphosphate = DNA(n+1) + diphosphate</text>
        <dbReference type="Rhea" id="RHEA:22508"/>
        <dbReference type="Rhea" id="RHEA-COMP:17339"/>
        <dbReference type="Rhea" id="RHEA-COMP:17340"/>
        <dbReference type="ChEBI" id="CHEBI:33019"/>
        <dbReference type="ChEBI" id="CHEBI:61560"/>
        <dbReference type="ChEBI" id="CHEBI:173112"/>
        <dbReference type="EC" id="2.7.7.7"/>
    </reaction>
</comment>
<evidence type="ECO:0000256" key="10">
    <source>
        <dbReference type="ARBA" id="ARBA00049244"/>
    </source>
</evidence>
<comment type="caution">
    <text evidence="14">The sequence shown here is derived from an EMBL/GenBank/DDBJ whole genome shotgun (WGS) entry which is preliminary data.</text>
</comment>
<keyword evidence="3 11" id="KW-0548">Nucleotidyltransferase</keyword>
<dbReference type="NCBIfam" id="NF005942">
    <property type="entry name" value="PRK07994.1"/>
    <property type="match status" value="1"/>
</dbReference>
<dbReference type="PANTHER" id="PTHR11669">
    <property type="entry name" value="REPLICATION FACTOR C / DNA POLYMERASE III GAMMA-TAU SUBUNIT"/>
    <property type="match status" value="1"/>
</dbReference>
<dbReference type="InterPro" id="IPR008921">
    <property type="entry name" value="DNA_pol3_clamp-load_cplx_C"/>
</dbReference>
<dbReference type="NCBIfam" id="TIGR02397">
    <property type="entry name" value="dnaX_nterm"/>
    <property type="match status" value="1"/>
</dbReference>
<dbReference type="InterPro" id="IPR003593">
    <property type="entry name" value="AAA+_ATPase"/>
</dbReference>
<dbReference type="InterPro" id="IPR021029">
    <property type="entry name" value="DNA_pol_III_tau_dom-5"/>
</dbReference>
<dbReference type="InterPro" id="IPR001270">
    <property type="entry name" value="ClpA/B"/>
</dbReference>
<dbReference type="InterPro" id="IPR027417">
    <property type="entry name" value="P-loop_NTPase"/>
</dbReference>
<dbReference type="Gene3D" id="3.40.50.300">
    <property type="entry name" value="P-loop containing nucleotide triphosphate hydrolases"/>
    <property type="match status" value="1"/>
</dbReference>
<comment type="subunit">
    <text evidence="11">DNA polymerase III contains a core (composed of alpha, epsilon and theta chains) that associates with a tau subunit. This core dimerizes to form the POLIII' complex. PolIII' associates with the gamma complex (composed of gamma, delta, delta', psi and chi chains) and with the beta chain to form the complete DNA polymerase III complex.</text>
</comment>
<dbReference type="GO" id="GO:0005524">
    <property type="term" value="F:ATP binding"/>
    <property type="evidence" value="ECO:0007669"/>
    <property type="project" value="UniProtKB-KW"/>
</dbReference>
<dbReference type="GO" id="GO:0003677">
    <property type="term" value="F:DNA binding"/>
    <property type="evidence" value="ECO:0007669"/>
    <property type="project" value="InterPro"/>
</dbReference>
<keyword evidence="6 11" id="KW-0547">Nucleotide-binding</keyword>
<dbReference type="PRINTS" id="PR00300">
    <property type="entry name" value="CLPPROTEASEA"/>
</dbReference>
<keyword evidence="9 11" id="KW-0239">DNA-directed DNA polymerase</keyword>
<dbReference type="FunFam" id="1.10.8.60:FF:000013">
    <property type="entry name" value="DNA polymerase III subunit gamma/tau"/>
    <property type="match status" value="1"/>
</dbReference>
<feature type="compositionally biased region" description="Basic and acidic residues" evidence="12">
    <location>
        <begin position="395"/>
        <end position="424"/>
    </location>
</feature>
<dbReference type="GO" id="GO:0009360">
    <property type="term" value="C:DNA polymerase III complex"/>
    <property type="evidence" value="ECO:0007669"/>
    <property type="project" value="InterPro"/>
</dbReference>
<evidence type="ECO:0000256" key="9">
    <source>
        <dbReference type="ARBA" id="ARBA00022932"/>
    </source>
</evidence>
<dbReference type="FunFam" id="1.20.272.10:FF:000003">
    <property type="entry name" value="DNA polymerase III subunit gamma/tau"/>
    <property type="match status" value="1"/>
</dbReference>
<dbReference type="InterPro" id="IPR045085">
    <property type="entry name" value="HLD_clamp_pol_III_gamma_tau"/>
</dbReference>
<keyword evidence="8 11" id="KW-0067">ATP-binding</keyword>
<reference evidence="14 15" key="1">
    <citation type="journal article" date="2018" name="Aquat. Microb. Ecol.">
        <title>Gammaproteobacterial methanotrophs dominate.</title>
        <authorList>
            <person name="Rissanen A.J."/>
            <person name="Saarenheimo J."/>
            <person name="Tiirola M."/>
            <person name="Peura S."/>
            <person name="Aalto S.L."/>
            <person name="Karvinen A."/>
            <person name="Nykanen H."/>
        </authorList>
    </citation>
    <scope>NUCLEOTIDE SEQUENCE [LARGE SCALE GENOMIC DNA]</scope>
    <source>
        <strain evidence="14">AMbin10</strain>
    </source>
</reference>
<dbReference type="GO" id="GO:0046872">
    <property type="term" value="F:metal ion binding"/>
    <property type="evidence" value="ECO:0007669"/>
    <property type="project" value="UniProtKB-KW"/>
</dbReference>
<evidence type="ECO:0000256" key="1">
    <source>
        <dbReference type="ARBA" id="ARBA00006360"/>
    </source>
</evidence>
<dbReference type="CDD" id="cd18137">
    <property type="entry name" value="HLD_clamp_pol_III_gamma_tau"/>
    <property type="match status" value="1"/>
</dbReference>
<dbReference type="PANTHER" id="PTHR11669:SF0">
    <property type="entry name" value="PROTEIN STICHEL-LIKE 2"/>
    <property type="match status" value="1"/>
</dbReference>
<evidence type="ECO:0000256" key="11">
    <source>
        <dbReference type="RuleBase" id="RU364063"/>
    </source>
</evidence>
<dbReference type="InterPro" id="IPR022754">
    <property type="entry name" value="DNA_pol_III_gamma-3"/>
</dbReference>
<name>A0A2W4SVZ6_9GAMM</name>
<evidence type="ECO:0000256" key="7">
    <source>
        <dbReference type="ARBA" id="ARBA00022833"/>
    </source>
</evidence>
<comment type="similarity">
    <text evidence="1 11">Belongs to the DnaX/STICHEL family.</text>
</comment>
<evidence type="ECO:0000313" key="15">
    <source>
        <dbReference type="Proteomes" id="UP000249396"/>
    </source>
</evidence>
<feature type="region of interest" description="Disordered" evidence="12">
    <location>
        <begin position="361"/>
        <end position="431"/>
    </location>
</feature>
<accession>A0A2W4SVZ6</accession>
<dbReference type="GO" id="GO:0003887">
    <property type="term" value="F:DNA-directed DNA polymerase activity"/>
    <property type="evidence" value="ECO:0007669"/>
    <property type="project" value="UniProtKB-KW"/>
</dbReference>
<dbReference type="GO" id="GO:0006261">
    <property type="term" value="P:DNA-templated DNA replication"/>
    <property type="evidence" value="ECO:0007669"/>
    <property type="project" value="TreeGrafter"/>
</dbReference>
<evidence type="ECO:0000256" key="12">
    <source>
        <dbReference type="SAM" id="MobiDB-lite"/>
    </source>
</evidence>
<keyword evidence="2 11" id="KW-0808">Transferase</keyword>
<gene>
    <name evidence="11" type="primary">dnaX</name>
    <name evidence="14" type="ORF">DM484_11310</name>
</gene>
<keyword evidence="4 11" id="KW-0235">DNA replication</keyword>
<organism evidence="14 15">
    <name type="scientific">Candidatus Methylumidiphilus alinenensis</name>
    <dbReference type="NCBI Taxonomy" id="2202197"/>
    <lineage>
        <taxon>Bacteria</taxon>
        <taxon>Pseudomonadati</taxon>
        <taxon>Pseudomonadota</taxon>
        <taxon>Gammaproteobacteria</taxon>
        <taxon>Methylococcales</taxon>
        <taxon>Candidatus Methylumidiphilus</taxon>
    </lineage>
</organism>
<protein>
    <recommendedName>
        <fullName evidence="11">DNA polymerase III subunit gamma/tau</fullName>
        <ecNumber evidence="11">2.7.7.7</ecNumber>
    </recommendedName>
</protein>
<feature type="domain" description="AAA+ ATPase" evidence="13">
    <location>
        <begin position="37"/>
        <end position="179"/>
    </location>
</feature>
<evidence type="ECO:0000256" key="6">
    <source>
        <dbReference type="ARBA" id="ARBA00022741"/>
    </source>
</evidence>
<dbReference type="InterPro" id="IPR050238">
    <property type="entry name" value="DNA_Rep/Repair_Clamp_Loader"/>
</dbReference>
<evidence type="ECO:0000259" key="13">
    <source>
        <dbReference type="SMART" id="SM00382"/>
    </source>
</evidence>
<dbReference type="Gene3D" id="3.30.300.150">
    <property type="entry name" value="DNA polymerase III, tau subunit, domain V"/>
    <property type="match status" value="1"/>
</dbReference>
<evidence type="ECO:0000256" key="2">
    <source>
        <dbReference type="ARBA" id="ARBA00022679"/>
    </source>
</evidence>
<evidence type="ECO:0000256" key="4">
    <source>
        <dbReference type="ARBA" id="ARBA00022705"/>
    </source>
</evidence>
<proteinExistence type="inferred from homology"/>
<dbReference type="CDD" id="cd00009">
    <property type="entry name" value="AAA"/>
    <property type="match status" value="1"/>
</dbReference>
<evidence type="ECO:0000256" key="5">
    <source>
        <dbReference type="ARBA" id="ARBA00022723"/>
    </source>
</evidence>
<dbReference type="AlphaFoldDB" id="A0A2W4SVZ6"/>
<dbReference type="SMART" id="SM00382">
    <property type="entry name" value="AAA"/>
    <property type="match status" value="1"/>
</dbReference>
<dbReference type="SUPFAM" id="SSF52540">
    <property type="entry name" value="P-loop containing nucleoside triphosphate hydrolases"/>
    <property type="match status" value="1"/>
</dbReference>
<dbReference type="SUPFAM" id="SSF48019">
    <property type="entry name" value="post-AAA+ oligomerization domain-like"/>
    <property type="match status" value="1"/>
</dbReference>
<evidence type="ECO:0000313" key="14">
    <source>
        <dbReference type="EMBL" id="PZN79360.1"/>
    </source>
</evidence>
<dbReference type="NCBIfam" id="NF004046">
    <property type="entry name" value="PRK05563.1"/>
    <property type="match status" value="1"/>
</dbReference>
<dbReference type="EMBL" id="QJPH01000301">
    <property type="protein sequence ID" value="PZN79360.1"/>
    <property type="molecule type" value="Genomic_DNA"/>
</dbReference>
<comment type="function">
    <text evidence="11">DNA polymerase III is a complex, multichain enzyme responsible for most of the replicative synthesis in bacteria. This DNA polymerase also exhibits 3' to 5' exonuclease activity.</text>
</comment>
<keyword evidence="7" id="KW-0862">Zinc</keyword>
<dbReference type="Gene3D" id="1.20.272.10">
    <property type="match status" value="1"/>
</dbReference>
<dbReference type="Pfam" id="PF22608">
    <property type="entry name" value="DNAX_ATPase_lid"/>
    <property type="match status" value="1"/>
</dbReference>
<dbReference type="EC" id="2.7.7.7" evidence="11"/>
<dbReference type="InterPro" id="IPR038249">
    <property type="entry name" value="PolIII_tau_V_sf"/>
</dbReference>
<dbReference type="Gene3D" id="1.10.8.60">
    <property type="match status" value="1"/>
</dbReference>
<sequence>MAYQALARKWRPRNFNEVVGQEHVVKALTHALEFERLHHAYLFTGTRGVGKTTLARILAKAMNCEARVGFNPCGECLLCREQDEGRLVDLIEVDAASRTKVEDTRDLLENVQYAPNQGRFKVYIIDEVHMLSGHSFNALLKTLEEPPPHVKFLLATTDPQKIPVTVLSRCLQFNLKRLTPEQIRLQMESILGKEGIPFEQNAVRSLARAADGSMRDGLSLLDQAIVHGGGRLEDGPVSAMLGTVSRSPVFGLLDALANADAAALLRLVAELAVHSPNFSDVLQQLLIVLHHTALAQWVPDAVRHDDDAERILELAGRISPEDLQLFYQIGLLGQRDLPLAPEPQGGFEMVMLRMLAFRPARSGSDEPRKQIPHLHKPTQRNNTAETRNAIPLGDEDGRLRAKAPDETNHLQDSVKEKPEMELVDGKPQPPSPFYKEFTTIADLSPPKETKANWPSIIKDMGLTGLTLQLANHCILRGIEDNRVKLAMDPKTFSTTQMESNLEKALQDYFNRPVKLHIDTEKPVKDTPADQIQRRRLERQKSAELEIEQDPIVLALKERLDARIVPGSIKPLD</sequence>
<dbReference type="FunFam" id="3.40.50.300:FF:000014">
    <property type="entry name" value="DNA polymerase III subunit gamma/tau"/>
    <property type="match status" value="1"/>
</dbReference>
<dbReference type="Pfam" id="PF12169">
    <property type="entry name" value="DNA_pol3_gamma3"/>
    <property type="match status" value="1"/>
</dbReference>
<dbReference type="InterPro" id="IPR012763">
    <property type="entry name" value="DNA_pol_III_sug/sutau_N"/>
</dbReference>
<dbReference type="Proteomes" id="UP000249396">
    <property type="component" value="Unassembled WGS sequence"/>
</dbReference>